<dbReference type="OrthoDB" id="5584477at2759"/>
<evidence type="ECO:0000256" key="1">
    <source>
        <dbReference type="SAM" id="MobiDB-lite"/>
    </source>
</evidence>
<sequence>MTDATRSAIIKANPIAHGLHAFRDSARSLVQGPAGSSSMGAPGRIDDERLRGHALDLLTALMTLPASRSLPSGTREMSLLVDLSRLIHPVTSGDFDVQRIRPLLTAVLTHESDSDVWEKVYELIAESTATTDANVSTPPPRDPPRTPSVQQTPPPRVPSRIPSFQQTPTNYSSGSLWNPSELRRHVDPILKAEVRDNLRIDHPDVFKTFFGKIPKLAEIAAAVLQSCKEEDPPLFQEDIGWVNWPTGCEEASVLQFLRTHFEKFLLLADNSGFRPPKSRRCITEPNRPISGAVSTRKLDIGLAYGSDNGLDESKGRSHDWSDILVPGELKSNPQEDNHNSTWLDLIRYAREIFSAQATRRFVLGFTLCGSIMRIWECDRLGVVGSTPYDINKEAPMFVSIIMGYFWMSEEELGFDPTIAEEGRPYISIQRGVQTERICLEKLIMRQRSVAGRATTCWKGFVRDAPDQALVIKDSWEYEERPEEGLLLKEATEVGVENVARHYYHEIVRIGNAVDDVVENVRKGLSDTVGRNPLQLPTAPFESITGPATSLTSGPARGRSRSRTQTTGQKRSLSRVHASMPPPKRPKRSSSDSPVKQGGRNRVHRRLIMRDAGKSFYEADSLRGIPTGLLGGIKGHESLLDAKILHRDISIGNVMLTMAEDDGFLIDLDLAIKIDREKASGAPSKTGTKVFMAIGALYGENHNFMHDLESFFWVLFLICTQWTGPGSSISKTKYESWNYKDTEELADLKMGIVVEEDRFTAEVEREFTAQCKPLIPCILELREELFPGGRRPRGEDRQLYSRMKSVLERAIETLDTTVQQ</sequence>
<dbReference type="InterPro" id="IPR040976">
    <property type="entry name" value="Pkinase_fungal"/>
</dbReference>
<gene>
    <name evidence="3" type="ORF">BDV96DRAFT_592870</name>
</gene>
<protein>
    <recommendedName>
        <fullName evidence="2">Fungal-type protein kinase domain-containing protein</fullName>
    </recommendedName>
</protein>
<keyword evidence="4" id="KW-1185">Reference proteome</keyword>
<dbReference type="Gene3D" id="1.10.510.10">
    <property type="entry name" value="Transferase(Phosphotransferase) domain 1"/>
    <property type="match status" value="1"/>
</dbReference>
<reference evidence="3" key="1">
    <citation type="journal article" date="2020" name="Stud. Mycol.">
        <title>101 Dothideomycetes genomes: a test case for predicting lifestyles and emergence of pathogens.</title>
        <authorList>
            <person name="Haridas S."/>
            <person name="Albert R."/>
            <person name="Binder M."/>
            <person name="Bloem J."/>
            <person name="Labutti K."/>
            <person name="Salamov A."/>
            <person name="Andreopoulos B."/>
            <person name="Baker S."/>
            <person name="Barry K."/>
            <person name="Bills G."/>
            <person name="Bluhm B."/>
            <person name="Cannon C."/>
            <person name="Castanera R."/>
            <person name="Culley D."/>
            <person name="Daum C."/>
            <person name="Ezra D."/>
            <person name="Gonzalez J."/>
            <person name="Henrissat B."/>
            <person name="Kuo A."/>
            <person name="Liang C."/>
            <person name="Lipzen A."/>
            <person name="Lutzoni F."/>
            <person name="Magnuson J."/>
            <person name="Mondo S."/>
            <person name="Nolan M."/>
            <person name="Ohm R."/>
            <person name="Pangilinan J."/>
            <person name="Park H.-J."/>
            <person name="Ramirez L."/>
            <person name="Alfaro M."/>
            <person name="Sun H."/>
            <person name="Tritt A."/>
            <person name="Yoshinaga Y."/>
            <person name="Zwiers L.-H."/>
            <person name="Turgeon B."/>
            <person name="Goodwin S."/>
            <person name="Spatafora J."/>
            <person name="Crous P."/>
            <person name="Grigoriev I."/>
        </authorList>
    </citation>
    <scope>NUCLEOTIDE SEQUENCE</scope>
    <source>
        <strain evidence="3">CBS 627.86</strain>
    </source>
</reference>
<organism evidence="3 4">
    <name type="scientific">Lophiotrema nucula</name>
    <dbReference type="NCBI Taxonomy" id="690887"/>
    <lineage>
        <taxon>Eukaryota</taxon>
        <taxon>Fungi</taxon>
        <taxon>Dikarya</taxon>
        <taxon>Ascomycota</taxon>
        <taxon>Pezizomycotina</taxon>
        <taxon>Dothideomycetes</taxon>
        <taxon>Pleosporomycetidae</taxon>
        <taxon>Pleosporales</taxon>
        <taxon>Lophiotremataceae</taxon>
        <taxon>Lophiotrema</taxon>
    </lineage>
</organism>
<dbReference type="PANTHER" id="PTHR38248:SF2">
    <property type="entry name" value="FUNK1 11"/>
    <property type="match status" value="1"/>
</dbReference>
<dbReference type="Proteomes" id="UP000799770">
    <property type="component" value="Unassembled WGS sequence"/>
</dbReference>
<feature type="domain" description="Fungal-type protein kinase" evidence="2">
    <location>
        <begin position="299"/>
        <end position="718"/>
    </location>
</feature>
<name>A0A6A5YD50_9PLEO</name>
<evidence type="ECO:0000259" key="2">
    <source>
        <dbReference type="Pfam" id="PF17667"/>
    </source>
</evidence>
<accession>A0A6A5YD50</accession>
<proteinExistence type="predicted"/>
<dbReference type="Pfam" id="PF17667">
    <property type="entry name" value="Pkinase_fungal"/>
    <property type="match status" value="1"/>
</dbReference>
<feature type="compositionally biased region" description="Polar residues" evidence="1">
    <location>
        <begin position="162"/>
        <end position="177"/>
    </location>
</feature>
<dbReference type="AlphaFoldDB" id="A0A6A5YD50"/>
<feature type="region of interest" description="Disordered" evidence="1">
    <location>
        <begin position="128"/>
        <end position="177"/>
    </location>
</feature>
<feature type="region of interest" description="Disordered" evidence="1">
    <location>
        <begin position="526"/>
        <end position="604"/>
    </location>
</feature>
<dbReference type="InterPro" id="IPR011009">
    <property type="entry name" value="Kinase-like_dom_sf"/>
</dbReference>
<dbReference type="PANTHER" id="PTHR38248">
    <property type="entry name" value="FUNK1 6"/>
    <property type="match status" value="1"/>
</dbReference>
<dbReference type="EMBL" id="ML977395">
    <property type="protein sequence ID" value="KAF2105229.1"/>
    <property type="molecule type" value="Genomic_DNA"/>
</dbReference>
<evidence type="ECO:0000313" key="4">
    <source>
        <dbReference type="Proteomes" id="UP000799770"/>
    </source>
</evidence>
<evidence type="ECO:0000313" key="3">
    <source>
        <dbReference type="EMBL" id="KAF2105229.1"/>
    </source>
</evidence>
<dbReference type="SUPFAM" id="SSF56112">
    <property type="entry name" value="Protein kinase-like (PK-like)"/>
    <property type="match status" value="1"/>
</dbReference>